<sequence length="177" mass="20158">MEERRRQENERKRQQKKLSTQKTPKEDSSSSDLTDFLSVTEAETTSSLEREKQSTCIKFCGTHNSSILLLSASLNDYLLDEKQKIVITQPFREGFKADYNVKDNGTKVIGINNCDQMNLKLLLIKTSLQIDTINLCQLEETLNLSMQQECTSLGITWRLHSVKPLNCKGMVLIGIEV</sequence>
<dbReference type="WBParaSite" id="scaffold5414_cov176.g9522">
    <property type="protein sequence ID" value="scaffold5414_cov176.g9522"/>
    <property type="gene ID" value="scaffold5414_cov176.g9522"/>
</dbReference>
<proteinExistence type="predicted"/>
<name>A0A915MXN5_MELJA</name>
<organism evidence="2 3">
    <name type="scientific">Meloidogyne javanica</name>
    <name type="common">Root-knot nematode worm</name>
    <dbReference type="NCBI Taxonomy" id="6303"/>
    <lineage>
        <taxon>Eukaryota</taxon>
        <taxon>Metazoa</taxon>
        <taxon>Ecdysozoa</taxon>
        <taxon>Nematoda</taxon>
        <taxon>Chromadorea</taxon>
        <taxon>Rhabditida</taxon>
        <taxon>Tylenchina</taxon>
        <taxon>Tylenchomorpha</taxon>
        <taxon>Tylenchoidea</taxon>
        <taxon>Meloidogynidae</taxon>
        <taxon>Meloidogyninae</taxon>
        <taxon>Meloidogyne</taxon>
        <taxon>Meloidogyne incognita group</taxon>
    </lineage>
</organism>
<reference evidence="3" key="1">
    <citation type="submission" date="2022-11" db="UniProtKB">
        <authorList>
            <consortium name="WormBaseParasite"/>
        </authorList>
    </citation>
    <scope>IDENTIFICATION</scope>
</reference>
<feature type="compositionally biased region" description="Basic and acidic residues" evidence="1">
    <location>
        <begin position="1"/>
        <end position="12"/>
    </location>
</feature>
<evidence type="ECO:0000313" key="3">
    <source>
        <dbReference type="WBParaSite" id="scaffold5414_cov176.g9522"/>
    </source>
</evidence>
<evidence type="ECO:0000313" key="2">
    <source>
        <dbReference type="Proteomes" id="UP000887561"/>
    </source>
</evidence>
<dbReference type="Proteomes" id="UP000887561">
    <property type="component" value="Unplaced"/>
</dbReference>
<keyword evidence="2" id="KW-1185">Reference proteome</keyword>
<evidence type="ECO:0000256" key="1">
    <source>
        <dbReference type="SAM" id="MobiDB-lite"/>
    </source>
</evidence>
<feature type="region of interest" description="Disordered" evidence="1">
    <location>
        <begin position="1"/>
        <end position="36"/>
    </location>
</feature>
<accession>A0A915MXN5</accession>
<protein>
    <submittedName>
        <fullName evidence="3">Uncharacterized protein</fullName>
    </submittedName>
</protein>
<dbReference type="AlphaFoldDB" id="A0A915MXN5"/>